<name>A0A6C0KEF2_9ZZZZ</name>
<sequence>MDTVLDYRGYGIKYDDLGMKHQRRHLSALTFVPQSEGDYGQNAQSVRLFQLGKNRLWFPKFYGLREFGPPARNLEREGDAIDLEFNGKLKEEQVGVAADSLKTILDTGGGVMCLPTGFGKTVIAIQLCCQLGKKVLWITNQSNLLEQTKKSFEAFTGCEVGMIKQNRVDTEQPVVIGMLQSISQKVYPKEIFDHFGVVIFDEVHRVPSFVFSRSLFKVGTKYMIGLSATPKRKDGLDAVITEAIGPIIAEVTIQLKIPNVIRIKAKYDATMVEHKNRMDKANIPAMVNDICASRSRNLVIVDAIVSAYDEGRTILVLSERRNHAVELGDLLGKRGKEYGLYLGQMKPAELEVSNNKRVIIGTYSMCGTGYDNKYLNTVLLATSKREITQIVGRILGFRSSGDIKPLIIDIQDTYGVFKSQSYARNAFYKKQKFVLEGNAEPEPTKKPSVGVRTTSSFNRMYEIHAKQGSRIKNKL</sequence>
<dbReference type="GO" id="GO:0005524">
    <property type="term" value="F:ATP binding"/>
    <property type="evidence" value="ECO:0007669"/>
    <property type="project" value="UniProtKB-KW"/>
</dbReference>
<organism evidence="6">
    <name type="scientific">viral metagenome</name>
    <dbReference type="NCBI Taxonomy" id="1070528"/>
    <lineage>
        <taxon>unclassified sequences</taxon>
        <taxon>metagenomes</taxon>
        <taxon>organismal metagenomes</taxon>
    </lineage>
</organism>
<evidence type="ECO:0000256" key="2">
    <source>
        <dbReference type="ARBA" id="ARBA00022801"/>
    </source>
</evidence>
<dbReference type="PANTHER" id="PTHR11274">
    <property type="entry name" value="RAD25/XP-B DNA REPAIR HELICASE"/>
    <property type="match status" value="1"/>
</dbReference>
<dbReference type="GO" id="GO:0004386">
    <property type="term" value="F:helicase activity"/>
    <property type="evidence" value="ECO:0007669"/>
    <property type="project" value="UniProtKB-KW"/>
</dbReference>
<dbReference type="GO" id="GO:0016787">
    <property type="term" value="F:hydrolase activity"/>
    <property type="evidence" value="ECO:0007669"/>
    <property type="project" value="UniProtKB-KW"/>
</dbReference>
<dbReference type="CDD" id="cd18785">
    <property type="entry name" value="SF2_C"/>
    <property type="match status" value="1"/>
</dbReference>
<evidence type="ECO:0000256" key="4">
    <source>
        <dbReference type="ARBA" id="ARBA00022840"/>
    </source>
</evidence>
<dbReference type="InterPro" id="IPR014001">
    <property type="entry name" value="Helicase_ATP-bd"/>
</dbReference>
<dbReference type="PROSITE" id="PS51192">
    <property type="entry name" value="HELICASE_ATP_BIND_1"/>
    <property type="match status" value="1"/>
</dbReference>
<dbReference type="Pfam" id="PF04851">
    <property type="entry name" value="ResIII"/>
    <property type="match status" value="1"/>
</dbReference>
<keyword evidence="4" id="KW-0067">ATP-binding</keyword>
<dbReference type="SUPFAM" id="SSF52540">
    <property type="entry name" value="P-loop containing nucleoside triphosphate hydrolases"/>
    <property type="match status" value="1"/>
</dbReference>
<dbReference type="AlphaFoldDB" id="A0A6C0KEF2"/>
<evidence type="ECO:0000313" key="6">
    <source>
        <dbReference type="EMBL" id="QHU14604.1"/>
    </source>
</evidence>
<dbReference type="Gene3D" id="3.40.50.300">
    <property type="entry name" value="P-loop containing nucleotide triphosphate hydrolases"/>
    <property type="match status" value="2"/>
</dbReference>
<evidence type="ECO:0000259" key="5">
    <source>
        <dbReference type="PROSITE" id="PS51192"/>
    </source>
</evidence>
<dbReference type="PANTHER" id="PTHR11274:SF0">
    <property type="entry name" value="GENERAL TRANSCRIPTION AND DNA REPAIR FACTOR IIH HELICASE SUBUNIT XPB"/>
    <property type="match status" value="1"/>
</dbReference>
<dbReference type="SMART" id="SM00487">
    <property type="entry name" value="DEXDc"/>
    <property type="match status" value="1"/>
</dbReference>
<dbReference type="InterPro" id="IPR006935">
    <property type="entry name" value="Helicase/UvrB_N"/>
</dbReference>
<dbReference type="EMBL" id="MN740844">
    <property type="protein sequence ID" value="QHU14604.1"/>
    <property type="molecule type" value="Genomic_DNA"/>
</dbReference>
<dbReference type="GO" id="GO:0003677">
    <property type="term" value="F:DNA binding"/>
    <property type="evidence" value="ECO:0007669"/>
    <property type="project" value="InterPro"/>
</dbReference>
<accession>A0A6C0KEF2</accession>
<dbReference type="InterPro" id="IPR050615">
    <property type="entry name" value="ATP-dep_DNA_Helicase"/>
</dbReference>
<evidence type="ECO:0000256" key="1">
    <source>
        <dbReference type="ARBA" id="ARBA00022741"/>
    </source>
</evidence>
<protein>
    <recommendedName>
        <fullName evidence="5">Helicase ATP-binding domain-containing protein</fullName>
    </recommendedName>
</protein>
<dbReference type="CDD" id="cd17926">
    <property type="entry name" value="DEXHc_RE"/>
    <property type="match status" value="1"/>
</dbReference>
<keyword evidence="2" id="KW-0378">Hydrolase</keyword>
<reference evidence="6" key="1">
    <citation type="journal article" date="2020" name="Nature">
        <title>Giant virus diversity and host interactions through global metagenomics.</title>
        <authorList>
            <person name="Schulz F."/>
            <person name="Roux S."/>
            <person name="Paez-Espino D."/>
            <person name="Jungbluth S."/>
            <person name="Walsh D.A."/>
            <person name="Denef V.J."/>
            <person name="McMahon K.D."/>
            <person name="Konstantinidis K.T."/>
            <person name="Eloe-Fadrosh E.A."/>
            <person name="Kyrpides N.C."/>
            <person name="Woyke T."/>
        </authorList>
    </citation>
    <scope>NUCLEOTIDE SEQUENCE</scope>
    <source>
        <strain evidence="6">GVMAG-S-1102113-126</strain>
    </source>
</reference>
<keyword evidence="1" id="KW-0547">Nucleotide-binding</keyword>
<proteinExistence type="predicted"/>
<dbReference type="InterPro" id="IPR027417">
    <property type="entry name" value="P-loop_NTPase"/>
</dbReference>
<keyword evidence="3" id="KW-0347">Helicase</keyword>
<feature type="domain" description="Helicase ATP-binding" evidence="5">
    <location>
        <begin position="101"/>
        <end position="248"/>
    </location>
</feature>
<evidence type="ECO:0000256" key="3">
    <source>
        <dbReference type="ARBA" id="ARBA00022806"/>
    </source>
</evidence>